<proteinExistence type="predicted"/>
<evidence type="ECO:0000256" key="1">
    <source>
        <dbReference type="ARBA" id="ARBA00023015"/>
    </source>
</evidence>
<evidence type="ECO:0000256" key="2">
    <source>
        <dbReference type="ARBA" id="ARBA00023125"/>
    </source>
</evidence>
<comment type="caution">
    <text evidence="5">The sequence shown here is derived from an EMBL/GenBank/DDBJ whole genome shotgun (WGS) entry which is preliminary data.</text>
</comment>
<evidence type="ECO:0000313" key="5">
    <source>
        <dbReference type="EMBL" id="NIC07374.1"/>
    </source>
</evidence>
<dbReference type="Proteomes" id="UP001318321">
    <property type="component" value="Unassembled WGS sequence"/>
</dbReference>
<organism evidence="5 6">
    <name type="scientific">Billgrantia bachuensis</name>
    <dbReference type="NCBI Taxonomy" id="2717286"/>
    <lineage>
        <taxon>Bacteria</taxon>
        <taxon>Pseudomonadati</taxon>
        <taxon>Pseudomonadota</taxon>
        <taxon>Gammaproteobacteria</taxon>
        <taxon>Oceanospirillales</taxon>
        <taxon>Halomonadaceae</taxon>
        <taxon>Billgrantia</taxon>
    </lineage>
</organism>
<feature type="domain" description="HTH araC/xylS-type" evidence="4">
    <location>
        <begin position="155"/>
        <end position="253"/>
    </location>
</feature>
<dbReference type="RefSeq" id="WP_167118375.1">
    <property type="nucleotide sequence ID" value="NZ_JAAQTO010000051.1"/>
</dbReference>
<dbReference type="Gene3D" id="1.10.10.60">
    <property type="entry name" value="Homeodomain-like"/>
    <property type="match status" value="1"/>
</dbReference>
<dbReference type="SMART" id="SM00342">
    <property type="entry name" value="HTH_ARAC"/>
    <property type="match status" value="1"/>
</dbReference>
<accession>A0ABX0Q0K4</accession>
<dbReference type="PANTHER" id="PTHR46796:SF10">
    <property type="entry name" value="TRANSCRIPTIONAL ACTIVATOR FEAR"/>
    <property type="match status" value="1"/>
</dbReference>
<dbReference type="PANTHER" id="PTHR46796">
    <property type="entry name" value="HTH-TYPE TRANSCRIPTIONAL ACTIVATOR RHAS-RELATED"/>
    <property type="match status" value="1"/>
</dbReference>
<protein>
    <submittedName>
        <fullName evidence="5">Helix-turn-helix transcriptional regulator</fullName>
    </submittedName>
</protein>
<evidence type="ECO:0000313" key="6">
    <source>
        <dbReference type="Proteomes" id="UP001318321"/>
    </source>
</evidence>
<dbReference type="InterPro" id="IPR009057">
    <property type="entry name" value="Homeodomain-like_sf"/>
</dbReference>
<keyword evidence="6" id="KW-1185">Reference proteome</keyword>
<dbReference type="InterPro" id="IPR050204">
    <property type="entry name" value="AraC_XylS_family_regulators"/>
</dbReference>
<evidence type="ECO:0000256" key="3">
    <source>
        <dbReference type="ARBA" id="ARBA00023163"/>
    </source>
</evidence>
<dbReference type="EMBL" id="JAAQTO010000051">
    <property type="protein sequence ID" value="NIC07374.1"/>
    <property type="molecule type" value="Genomic_DNA"/>
</dbReference>
<keyword evidence="1" id="KW-0805">Transcription regulation</keyword>
<sequence length="271" mass="30129">MSSVIRQTPLDTATQHHAHDFHQIVIGLQGQAEFEIEGLGGAISAFSGCIVPANHVHYYMGQGVNRQLILDLPANAPSLTGYHHELSRLFDAPRFFALDKPLKHYLDFLLLEQADSPQSLSTTQSDRLAATFLGCLHARLGGATSQPATRQFDLAKLDQFIDRHLSSPISVADLAAQACLSEAHFRSRFREQTGLSPWQYVRRRRLEAARRLLEDSHMPLSQIALNTGFAHQSALSHAFRGAYGCPPSQLRRTNQLDSSTAFPVNRLRHTT</sequence>
<name>A0ABX0Q0K4_9GAMM</name>
<dbReference type="SUPFAM" id="SSF46689">
    <property type="entry name" value="Homeodomain-like"/>
    <property type="match status" value="2"/>
</dbReference>
<keyword evidence="3" id="KW-0804">Transcription</keyword>
<dbReference type="InterPro" id="IPR018060">
    <property type="entry name" value="HTH_AraC"/>
</dbReference>
<gene>
    <name evidence="5" type="ORF">HBJ55_18245</name>
</gene>
<keyword evidence="2" id="KW-0238">DNA-binding</keyword>
<reference evidence="5 6" key="1">
    <citation type="submission" date="2020-03" db="EMBL/GenBank/DDBJ databases">
        <title>Identification of Halomonas strains.</title>
        <authorList>
            <person name="Xiao Z."/>
            <person name="Dong F."/>
            <person name="Wang Z."/>
            <person name="Zhao J.-Y."/>
        </authorList>
    </citation>
    <scope>NUCLEOTIDE SEQUENCE [LARGE SCALE GENOMIC DNA]</scope>
    <source>
        <strain evidence="5 6">DX6</strain>
    </source>
</reference>
<dbReference type="PROSITE" id="PS01124">
    <property type="entry name" value="HTH_ARAC_FAMILY_2"/>
    <property type="match status" value="1"/>
</dbReference>
<dbReference type="Pfam" id="PF12833">
    <property type="entry name" value="HTH_18"/>
    <property type="match status" value="1"/>
</dbReference>
<evidence type="ECO:0000259" key="4">
    <source>
        <dbReference type="PROSITE" id="PS01124"/>
    </source>
</evidence>